<feature type="domain" description="Phage shock protein PspC N-terminal" evidence="7">
    <location>
        <begin position="5"/>
        <end position="62"/>
    </location>
</feature>
<evidence type="ECO:0000256" key="3">
    <source>
        <dbReference type="ARBA" id="ARBA00022692"/>
    </source>
</evidence>
<dbReference type="EMBL" id="JBHSTQ010000009">
    <property type="protein sequence ID" value="MFC6386998.1"/>
    <property type="molecule type" value="Genomic_DNA"/>
</dbReference>
<protein>
    <submittedName>
        <fullName evidence="8">PspC domain-containing protein</fullName>
    </submittedName>
</protein>
<organism evidence="8 9">
    <name type="scientific">Sporolactobacillus kofuensis</name>
    <dbReference type="NCBI Taxonomy" id="269672"/>
    <lineage>
        <taxon>Bacteria</taxon>
        <taxon>Bacillati</taxon>
        <taxon>Bacillota</taxon>
        <taxon>Bacilli</taxon>
        <taxon>Bacillales</taxon>
        <taxon>Sporolactobacillaceae</taxon>
        <taxon>Sporolactobacillus</taxon>
    </lineage>
</organism>
<dbReference type="InterPro" id="IPR007168">
    <property type="entry name" value="Phageshock_PspC_N"/>
</dbReference>
<dbReference type="Pfam" id="PF04024">
    <property type="entry name" value="PspC"/>
    <property type="match status" value="1"/>
</dbReference>
<keyword evidence="5 6" id="KW-0472">Membrane</keyword>
<keyword evidence="3 6" id="KW-0812">Transmembrane</keyword>
<dbReference type="Proteomes" id="UP001596267">
    <property type="component" value="Unassembled WGS sequence"/>
</dbReference>
<comment type="caution">
    <text evidence="8">The sequence shown here is derived from an EMBL/GenBank/DDBJ whole genome shotgun (WGS) entry which is preliminary data.</text>
</comment>
<comment type="subcellular location">
    <subcellularLocation>
        <location evidence="1">Cell membrane</location>
        <topology evidence="1">Single-pass membrane protein</topology>
    </subcellularLocation>
</comment>
<evidence type="ECO:0000256" key="1">
    <source>
        <dbReference type="ARBA" id="ARBA00004162"/>
    </source>
</evidence>
<dbReference type="PANTHER" id="PTHR33885">
    <property type="entry name" value="PHAGE SHOCK PROTEIN C"/>
    <property type="match status" value="1"/>
</dbReference>
<evidence type="ECO:0000256" key="4">
    <source>
        <dbReference type="ARBA" id="ARBA00022989"/>
    </source>
</evidence>
<evidence type="ECO:0000256" key="6">
    <source>
        <dbReference type="SAM" id="Phobius"/>
    </source>
</evidence>
<evidence type="ECO:0000313" key="9">
    <source>
        <dbReference type="Proteomes" id="UP001596267"/>
    </source>
</evidence>
<evidence type="ECO:0000259" key="7">
    <source>
        <dbReference type="Pfam" id="PF04024"/>
    </source>
</evidence>
<dbReference type="RefSeq" id="WP_253076573.1">
    <property type="nucleotide sequence ID" value="NZ_JAMXWN010000009.1"/>
</dbReference>
<dbReference type="PANTHER" id="PTHR33885:SF3">
    <property type="entry name" value="PHAGE SHOCK PROTEIN C"/>
    <property type="match status" value="1"/>
</dbReference>
<proteinExistence type="predicted"/>
<feature type="transmembrane region" description="Helical" evidence="6">
    <location>
        <begin position="35"/>
        <end position="60"/>
    </location>
</feature>
<keyword evidence="9" id="KW-1185">Reference proteome</keyword>
<sequence>MYSPKLKKSRTDRVLSGVCGGIAEFFGISSFAVRLIFFISVIFAKSPVAIIIYLILVFALPKDPPLFRPE</sequence>
<keyword evidence="2" id="KW-1003">Cell membrane</keyword>
<dbReference type="InterPro" id="IPR052027">
    <property type="entry name" value="PspC"/>
</dbReference>
<accession>A0ABW1WFL0</accession>
<evidence type="ECO:0000313" key="8">
    <source>
        <dbReference type="EMBL" id="MFC6386998.1"/>
    </source>
</evidence>
<name>A0ABW1WFL0_9BACL</name>
<evidence type="ECO:0000256" key="2">
    <source>
        <dbReference type="ARBA" id="ARBA00022475"/>
    </source>
</evidence>
<reference evidence="9" key="1">
    <citation type="journal article" date="2019" name="Int. J. Syst. Evol. Microbiol.">
        <title>The Global Catalogue of Microorganisms (GCM) 10K type strain sequencing project: providing services to taxonomists for standard genome sequencing and annotation.</title>
        <authorList>
            <consortium name="The Broad Institute Genomics Platform"/>
            <consortium name="The Broad Institute Genome Sequencing Center for Infectious Disease"/>
            <person name="Wu L."/>
            <person name="Ma J."/>
        </authorList>
    </citation>
    <scope>NUCLEOTIDE SEQUENCE [LARGE SCALE GENOMIC DNA]</scope>
    <source>
        <strain evidence="9">CCUG 42001</strain>
    </source>
</reference>
<keyword evidence="4 6" id="KW-1133">Transmembrane helix</keyword>
<evidence type="ECO:0000256" key="5">
    <source>
        <dbReference type="ARBA" id="ARBA00023136"/>
    </source>
</evidence>
<gene>
    <name evidence="8" type="ORF">ACFP7A_10320</name>
</gene>